<evidence type="ECO:0000313" key="3">
    <source>
        <dbReference type="EMBL" id="CAL8129142.1"/>
    </source>
</evidence>
<comment type="caution">
    <text evidence="3">The sequence shown here is derived from an EMBL/GenBank/DDBJ whole genome shotgun (WGS) entry which is preliminary data.</text>
</comment>
<evidence type="ECO:0000256" key="2">
    <source>
        <dbReference type="SAM" id="SignalP"/>
    </source>
</evidence>
<keyword evidence="1" id="KW-0472">Membrane</keyword>
<sequence length="822" mass="95364">MPNILFRTILILFLTRFTSFQLTTTGSHTSETLNLAPQIELFHDCSLQIVLNHVTKNRDSFNYSEAYNIAPLSFPIVLLSINYAPLSIFDLINRKRIDTICDGKFLTLLPNQGPKFRRIPDQRQKCFVQVYIDPLPCRQWTVPEFSVKRPKGIFDMVIDQRLYRLWPMLALGNRAFIHVTKTWESRHNNLEMLFIINNFWWRSNNITPIKLLFFIRYSELSHQFLVEETSVLTCKLYNLAIDNIKRICDNSDFLAGLSCKTLEVYTSNSIEFPRLIYDEKSIQTREQLDNAIYRSVPCQNLNWLALLPIKSYSQKDKERSTYVTELSSNEKEGLNAKAVLFGILFPNATILGHKYDEYLFTHGWFVWHQPSFDPHDRVSIAVDTISFSSNLKSVHFITCAPVQRFGWLSLFHLFSSFTLAVWIGLILFSILAGLCTWASFELRCKFKTKKQRDGHFSGVWLAATNFVFIWKIMVQQGYPGKLRFSCVSAAWLAMGTLLTFQYLGDSITQFSAPIETQNIESFEELFTSNFTIYSPINENQRIAVLIKLINDAGELGSLLYNTFSDVLKEKNNWDHESIFSKLLWKNAVRYNYSGDVTSKILREREKVWSRKTVEDVELRVNDSYKVAKISECKMDAYLDTDENIQRLKLMLASQFKFSHHKSVMSKKPFAEMHENWELDTVPIPVNIILKRFHSLFQSGLIHWWNNWAFRVTTWNLTGEAAKNVESAEIPIPLSGNIQVLFFLYLGMTSGSIIIFVGEMGKLIFGAIGLLYFTLCQIFKRIGAKMEVFRTFEKCYSRFTSMLGKRDSPATIFNTDVKMIEVR</sequence>
<evidence type="ECO:0000256" key="1">
    <source>
        <dbReference type="SAM" id="Phobius"/>
    </source>
</evidence>
<dbReference type="Proteomes" id="UP001642540">
    <property type="component" value="Unassembled WGS sequence"/>
</dbReference>
<dbReference type="EMBL" id="CAXLJM020000076">
    <property type="protein sequence ID" value="CAL8129142.1"/>
    <property type="molecule type" value="Genomic_DNA"/>
</dbReference>
<organism evidence="3 4">
    <name type="scientific">Orchesella dallaii</name>
    <dbReference type="NCBI Taxonomy" id="48710"/>
    <lineage>
        <taxon>Eukaryota</taxon>
        <taxon>Metazoa</taxon>
        <taxon>Ecdysozoa</taxon>
        <taxon>Arthropoda</taxon>
        <taxon>Hexapoda</taxon>
        <taxon>Collembola</taxon>
        <taxon>Entomobryomorpha</taxon>
        <taxon>Entomobryoidea</taxon>
        <taxon>Orchesellidae</taxon>
        <taxon>Orchesellinae</taxon>
        <taxon>Orchesella</taxon>
    </lineage>
</organism>
<keyword evidence="2" id="KW-0732">Signal</keyword>
<accession>A0ABP1RJC4</accession>
<name>A0ABP1RJC4_9HEXA</name>
<feature type="transmembrane region" description="Helical" evidence="1">
    <location>
        <begin position="419"/>
        <end position="442"/>
    </location>
</feature>
<gene>
    <name evidence="3" type="ORF">ODALV1_LOCUS22902</name>
</gene>
<protein>
    <submittedName>
        <fullName evidence="3">Uncharacterized protein</fullName>
    </submittedName>
</protein>
<reference evidence="3 4" key="1">
    <citation type="submission" date="2024-08" db="EMBL/GenBank/DDBJ databases">
        <authorList>
            <person name="Cucini C."/>
            <person name="Frati F."/>
        </authorList>
    </citation>
    <scope>NUCLEOTIDE SEQUENCE [LARGE SCALE GENOMIC DNA]</scope>
</reference>
<keyword evidence="1" id="KW-0812">Transmembrane</keyword>
<feature type="chain" id="PRO_5047005693" evidence="2">
    <location>
        <begin position="21"/>
        <end position="822"/>
    </location>
</feature>
<evidence type="ECO:0000313" key="4">
    <source>
        <dbReference type="Proteomes" id="UP001642540"/>
    </source>
</evidence>
<keyword evidence="4" id="KW-1185">Reference proteome</keyword>
<proteinExistence type="predicted"/>
<feature type="transmembrane region" description="Helical" evidence="1">
    <location>
        <begin position="762"/>
        <end position="779"/>
    </location>
</feature>
<keyword evidence="1" id="KW-1133">Transmembrane helix</keyword>
<feature type="signal peptide" evidence="2">
    <location>
        <begin position="1"/>
        <end position="20"/>
    </location>
</feature>
<feature type="transmembrane region" description="Helical" evidence="1">
    <location>
        <begin position="454"/>
        <end position="470"/>
    </location>
</feature>